<dbReference type="InterPro" id="IPR015943">
    <property type="entry name" value="WD40/YVTN_repeat-like_dom_sf"/>
</dbReference>
<dbReference type="EMBL" id="HE616742">
    <property type="protein sequence ID" value="CCE89373.1"/>
    <property type="molecule type" value="Genomic_DNA"/>
</dbReference>
<dbReference type="InterPro" id="IPR036322">
    <property type="entry name" value="WD40_repeat_dom_sf"/>
</dbReference>
<dbReference type="InterPro" id="IPR001841">
    <property type="entry name" value="Znf_RING"/>
</dbReference>
<dbReference type="GO" id="GO:1904263">
    <property type="term" value="P:positive regulation of TORC1 signaling"/>
    <property type="evidence" value="ECO:0007669"/>
    <property type="project" value="TreeGrafter"/>
</dbReference>
<keyword evidence="15" id="KW-1185">Reference proteome</keyword>
<comment type="similarity">
    <text evidence="2">Belongs to the WD repeat RTC1 family.</text>
</comment>
<dbReference type="PROSITE" id="PS00678">
    <property type="entry name" value="WD_REPEATS_1"/>
    <property type="match status" value="1"/>
</dbReference>
<dbReference type="eggNOG" id="KOG0269">
    <property type="taxonomic scope" value="Eukaryota"/>
</dbReference>
<dbReference type="SMART" id="SM00320">
    <property type="entry name" value="WD40"/>
    <property type="match status" value="3"/>
</dbReference>
<feature type="compositionally biased region" description="Polar residues" evidence="12">
    <location>
        <begin position="902"/>
        <end position="912"/>
    </location>
</feature>
<dbReference type="Pfam" id="PF00400">
    <property type="entry name" value="WD40"/>
    <property type="match status" value="2"/>
</dbReference>
<dbReference type="InterPro" id="IPR049566">
    <property type="entry name" value="WDR59_RTC1-like_RING_Znf"/>
</dbReference>
<dbReference type="InterPro" id="IPR019775">
    <property type="entry name" value="WD40_repeat_CS"/>
</dbReference>
<evidence type="ECO:0000256" key="5">
    <source>
        <dbReference type="ARBA" id="ARBA00022574"/>
    </source>
</evidence>
<evidence type="ECO:0000256" key="4">
    <source>
        <dbReference type="ARBA" id="ARBA00022554"/>
    </source>
</evidence>
<sequence>MSSTSIPRGQSSTSFSKSDFKPLSVGRSSFRVHDYPNNTQVSSIGSSPRSRPTPRYSFNTVSSLHDGSLRESPYSEQTHSERATGQRKRRFPTVPKSSGPIYSTQARKELTSIDRINDSASNSLVCAGKSHLGLYKFNPDKKSIKCVHDFMAVGNGQSNSLSPNFKKRNKQIKLSTIADVKTGFHNHKNYVAVCSSSTAISVFDMNRTGSSESSFVTALSEHTRSINSFDFNTVQTNLIISGGQDSCIKVWDLRSSNAKNSKNCDLSINTASDSIRDVKWMPFQNYAFNHQQEFKNGSNAGFKFASIHYSGLLLNFDLRQPGQIEKRINAHSGPGLCLSWHPNLEYIATGGRDGKCGLWYVGDRQQYENACGTPSSNLYGHSAHANLAALPETTLSTGLPVTKLKFRPAYEKNVFNSLLALSPMTDDAALNIYSLARKYIPKHVLLKSTQTLGLVWWDEELIFDIDKENNINGWDIAHEPTILDNLPKTVTRWRDIEGNGLLFVDQNCGSYDLNQNQLIMPEDSKKVANHRISMSSLSANNGGSTTGLINNLKKGISHSTLSSYNGDRPPYQKSGVSFNAKSPSAGMSHNTSNVSTPYISQTESKDTTPPTMVTLDLPYILSSMRISRLSPERNMARSPEVVAIRESPVKVFKFLARELEFSGNHEKREGSAKSVYQQGSVKDEDFKEDLMQRFGLLENTTWAALVNKKSEQDIKLSRELTNNDISNDQEEKPQRRESSSEEGDSGVHSKRRSALTESIEVANSVQQKVDRLLELIPICGHNASVYSYIDDLPNFKVWLLIRDSLLWDLKKISLDELQTQQHDYEDHSAMADDISAAAMEINESVNPGCSSGVTSGVNSFVDEAPQALNSESIDGMKKHLEAAGKSKLKQQIMAGKMEISTEKNPTLASSSKSTHKLDEPPFQQRQTANEAEAVSIEDDSDRDTLDVPNTVGGLETIGIPILQKRKQRPSFIDTFMTDVRSPHDVNTENEFLERSRRSHSFTHSSPNSKLSSMQSFGNGVSPSAALKKFAYQADSIMSLSPKKQPNHLPSSFEQLMGVRTSKVGSKKTPSSRSKDTPPPWNTKRLLKQLYQQAVEMGNILLAVNILLLFQNIYHLTSTEVVKNSLAQFTTILHQYELFEISAAILKYCPWDDIFDTEGSQSLITLFCDKCGKLITNEPSKEKFAKEAQIVGDTTPLARFGHWYCDSCKKPNSLCVMCEQPMKNLTMTLLECGHEGHFECLKGWFLDDNLTECPAGCSYKVIT</sequence>
<feature type="repeat" description="WD" evidence="11">
    <location>
        <begin position="219"/>
        <end position="261"/>
    </location>
</feature>
<evidence type="ECO:0000256" key="10">
    <source>
        <dbReference type="PROSITE-ProRule" id="PRU00175"/>
    </source>
</evidence>
<accession>G8ZL79</accession>
<keyword evidence="8 10" id="KW-0863">Zinc-finger</keyword>
<keyword evidence="6" id="KW-0479">Metal-binding</keyword>
<dbReference type="InParanoid" id="G8ZL79"/>
<evidence type="ECO:0000313" key="14">
    <source>
        <dbReference type="EMBL" id="CCE89373.1"/>
    </source>
</evidence>
<organism evidence="14 15">
    <name type="scientific">Torulaspora delbrueckii</name>
    <name type="common">Yeast</name>
    <name type="synonym">Candida colliculosa</name>
    <dbReference type="NCBI Taxonomy" id="4950"/>
    <lineage>
        <taxon>Eukaryota</taxon>
        <taxon>Fungi</taxon>
        <taxon>Dikarya</taxon>
        <taxon>Ascomycota</taxon>
        <taxon>Saccharomycotina</taxon>
        <taxon>Saccharomycetes</taxon>
        <taxon>Saccharomycetales</taxon>
        <taxon>Saccharomycetaceae</taxon>
        <taxon>Torulaspora</taxon>
    </lineage>
</organism>
<dbReference type="Gene3D" id="2.130.10.10">
    <property type="entry name" value="YVTN repeat-like/Quinoprotein amine dehydrogenase"/>
    <property type="match status" value="1"/>
</dbReference>
<evidence type="ECO:0000256" key="12">
    <source>
        <dbReference type="SAM" id="MobiDB-lite"/>
    </source>
</evidence>
<feature type="compositionally biased region" description="Polar residues" evidence="12">
    <location>
        <begin position="1006"/>
        <end position="1016"/>
    </location>
</feature>
<feature type="region of interest" description="Disordered" evidence="12">
    <location>
        <begin position="717"/>
        <end position="753"/>
    </location>
</feature>
<dbReference type="PANTHER" id="PTHR46200">
    <property type="entry name" value="GATOR COMPLEX PROTEIN WDR24"/>
    <property type="match status" value="1"/>
</dbReference>
<feature type="region of interest" description="Disordered" evidence="12">
    <location>
        <begin position="1"/>
        <end position="101"/>
    </location>
</feature>
<dbReference type="STRING" id="1076872.G8ZL79"/>
<keyword evidence="5 11" id="KW-0853">WD repeat</keyword>
<dbReference type="InterPro" id="IPR037590">
    <property type="entry name" value="WDR24"/>
</dbReference>
<protein>
    <recommendedName>
        <fullName evidence="3">Restriction of telomere capping protein 1</fullName>
    </recommendedName>
</protein>
<feature type="compositionally biased region" description="Basic and acidic residues" evidence="12">
    <location>
        <begin position="729"/>
        <end position="739"/>
    </location>
</feature>
<dbReference type="PROSITE" id="PS50082">
    <property type="entry name" value="WD_REPEATS_2"/>
    <property type="match status" value="2"/>
</dbReference>
<keyword evidence="9" id="KW-0862">Zinc</keyword>
<evidence type="ECO:0000256" key="7">
    <source>
        <dbReference type="ARBA" id="ARBA00022737"/>
    </source>
</evidence>
<dbReference type="HOGENOM" id="CLU_008512_0_0_1"/>
<evidence type="ECO:0000256" key="11">
    <source>
        <dbReference type="PROSITE-ProRule" id="PRU00221"/>
    </source>
</evidence>
<dbReference type="InterPro" id="IPR001680">
    <property type="entry name" value="WD40_rpt"/>
</dbReference>
<feature type="compositionally biased region" description="Polar residues" evidence="12">
    <location>
        <begin position="1"/>
        <end position="17"/>
    </location>
</feature>
<dbReference type="AlphaFoldDB" id="G8ZL79"/>
<keyword evidence="7" id="KW-0677">Repeat</keyword>
<evidence type="ECO:0000313" key="15">
    <source>
        <dbReference type="Proteomes" id="UP000005627"/>
    </source>
</evidence>
<feature type="repeat" description="WD" evidence="11">
    <location>
        <begin position="328"/>
        <end position="369"/>
    </location>
</feature>
<dbReference type="SUPFAM" id="SSF50978">
    <property type="entry name" value="WD40 repeat-like"/>
    <property type="match status" value="1"/>
</dbReference>
<comment type="subcellular location">
    <subcellularLocation>
        <location evidence="1">Vacuole</location>
    </subcellularLocation>
</comment>
<evidence type="ECO:0000259" key="13">
    <source>
        <dbReference type="PROSITE" id="PS50089"/>
    </source>
</evidence>
<evidence type="ECO:0000256" key="3">
    <source>
        <dbReference type="ARBA" id="ARBA00015098"/>
    </source>
</evidence>
<dbReference type="PROSITE" id="PS50294">
    <property type="entry name" value="WD_REPEATS_REGION"/>
    <property type="match status" value="2"/>
</dbReference>
<dbReference type="GO" id="GO:0016239">
    <property type="term" value="P:positive regulation of macroautophagy"/>
    <property type="evidence" value="ECO:0007669"/>
    <property type="project" value="TreeGrafter"/>
</dbReference>
<feature type="region of interest" description="Disordered" evidence="12">
    <location>
        <begin position="1059"/>
        <end position="1080"/>
    </location>
</feature>
<dbReference type="Pfam" id="PF17120">
    <property type="entry name" value="zf-RING_16"/>
    <property type="match status" value="1"/>
</dbReference>
<dbReference type="Proteomes" id="UP000005627">
    <property type="component" value="Chromosome 1"/>
</dbReference>
<keyword evidence="4" id="KW-0926">Vacuole</keyword>
<reference evidence="14 15" key="1">
    <citation type="journal article" date="2011" name="Proc. Natl. Acad. Sci. U.S.A.">
        <title>Evolutionary erosion of yeast sex chromosomes by mating-type switching accidents.</title>
        <authorList>
            <person name="Gordon J.L."/>
            <person name="Armisen D."/>
            <person name="Proux-Wera E."/>
            <person name="Oheigeartaigh S.S."/>
            <person name="Byrne K.P."/>
            <person name="Wolfe K.H."/>
        </authorList>
    </citation>
    <scope>NUCLEOTIDE SEQUENCE [LARGE SCALE GENOMIC DNA]</scope>
    <source>
        <strain evidence="15">ATCC 10662 / CBS 1146 / NBRC 0425 / NCYC 2629 / NRRL Y-866</strain>
    </source>
</reference>
<dbReference type="GO" id="GO:0061700">
    <property type="term" value="C:GATOR2 complex"/>
    <property type="evidence" value="ECO:0007669"/>
    <property type="project" value="TreeGrafter"/>
</dbReference>
<evidence type="ECO:0000256" key="2">
    <source>
        <dbReference type="ARBA" id="ARBA00008863"/>
    </source>
</evidence>
<dbReference type="GO" id="GO:0005829">
    <property type="term" value="C:cytosol"/>
    <property type="evidence" value="ECO:0007669"/>
    <property type="project" value="TreeGrafter"/>
</dbReference>
<dbReference type="FunCoup" id="G8ZL79">
    <property type="interactions" value="143"/>
</dbReference>
<gene>
    <name evidence="14" type="primary">TDEL0A00410</name>
    <name evidence="14" type="ORF">TDEL_0A00410</name>
</gene>
<evidence type="ECO:0000256" key="1">
    <source>
        <dbReference type="ARBA" id="ARBA00004116"/>
    </source>
</evidence>
<name>G8ZL79_TORDE</name>
<evidence type="ECO:0000256" key="9">
    <source>
        <dbReference type="ARBA" id="ARBA00022833"/>
    </source>
</evidence>
<feature type="region of interest" description="Disordered" evidence="12">
    <location>
        <begin position="902"/>
        <end position="947"/>
    </location>
</feature>
<dbReference type="OrthoDB" id="60955at2759"/>
<dbReference type="PROSITE" id="PS50089">
    <property type="entry name" value="ZF_RING_2"/>
    <property type="match status" value="1"/>
</dbReference>
<dbReference type="GO" id="GO:0005774">
    <property type="term" value="C:vacuolar membrane"/>
    <property type="evidence" value="ECO:0007669"/>
    <property type="project" value="TreeGrafter"/>
</dbReference>
<dbReference type="GeneID" id="11503149"/>
<dbReference type="CDD" id="cd16488">
    <property type="entry name" value="mRING-H2-C3H3C2_Mio-like"/>
    <property type="match status" value="1"/>
</dbReference>
<feature type="compositionally biased region" description="Low complexity" evidence="12">
    <location>
        <begin position="42"/>
        <end position="57"/>
    </location>
</feature>
<dbReference type="RefSeq" id="XP_003678584.1">
    <property type="nucleotide sequence ID" value="XM_003678536.1"/>
</dbReference>
<feature type="domain" description="RING-type" evidence="13">
    <location>
        <begin position="1214"/>
        <end position="1253"/>
    </location>
</feature>
<evidence type="ECO:0000256" key="6">
    <source>
        <dbReference type="ARBA" id="ARBA00022723"/>
    </source>
</evidence>
<evidence type="ECO:0000256" key="8">
    <source>
        <dbReference type="ARBA" id="ARBA00022771"/>
    </source>
</evidence>
<dbReference type="KEGG" id="tdl:TDEL_0A00410"/>
<feature type="region of interest" description="Disordered" evidence="12">
    <location>
        <begin position="991"/>
        <end position="1016"/>
    </location>
</feature>
<dbReference type="GO" id="GO:0008270">
    <property type="term" value="F:zinc ion binding"/>
    <property type="evidence" value="ECO:0007669"/>
    <property type="project" value="UniProtKB-KW"/>
</dbReference>
<dbReference type="PANTHER" id="PTHR46200:SF1">
    <property type="entry name" value="GATOR COMPLEX PROTEIN WDR24"/>
    <property type="match status" value="1"/>
</dbReference>
<proteinExistence type="inferred from homology"/>
<feature type="region of interest" description="Disordered" evidence="12">
    <location>
        <begin position="581"/>
        <end position="611"/>
    </location>
</feature>